<accession>A0A9E7FE56</accession>
<evidence type="ECO:0000313" key="8">
    <source>
        <dbReference type="EMBL" id="URD93803.1"/>
    </source>
</evidence>
<feature type="region of interest" description="Disordered" evidence="6">
    <location>
        <begin position="264"/>
        <end position="363"/>
    </location>
</feature>
<dbReference type="InterPro" id="IPR024097">
    <property type="entry name" value="bHLH_ZIP_TF"/>
</dbReference>
<evidence type="ECO:0000256" key="2">
    <source>
        <dbReference type="ARBA" id="ARBA00005510"/>
    </source>
</evidence>
<dbReference type="Pfam" id="PF00010">
    <property type="entry name" value="HLH"/>
    <property type="match status" value="1"/>
</dbReference>
<feature type="compositionally biased region" description="Basic and acidic residues" evidence="6">
    <location>
        <begin position="349"/>
        <end position="363"/>
    </location>
</feature>
<dbReference type="CDD" id="cd18919">
    <property type="entry name" value="bHLH_AtBPE_like"/>
    <property type="match status" value="1"/>
</dbReference>
<dbReference type="InterPro" id="IPR011598">
    <property type="entry name" value="bHLH_dom"/>
</dbReference>
<keyword evidence="4" id="KW-0804">Transcription</keyword>
<sequence length="545" mass="58634">MAPPSLASKAPHSLTANCGQHRLLSAHQVSRSPPLPRHPLVKIPTIRISRSLPQFPPAGMEKERFLSVDCKSRDMNSGAVADQLPRPFLDLSWEQPVHHGAQFESAISSLVSSPSSNPSAGNGSVVVRELIGRLGSICDSGEISQTSCYRTPLDSPPKLTLPVLGHLQQGGGGLPMPGNEMADGQFTPFAANPGFTERAARSSCFGTWSYGGLGDQSGLPEAGNLSRVPRSHSLKSAGALRMGVLDSGKDASKSNPERIEMEMRSKLGGGMPPSSTSGRTMAGGAANNVSRRKAASKGRGKEAPLSCSNAAEDEHPDAKRCKSAKNNGADKDSVVKQETEQNIGASQKKGKENNAKPPEPPKDYIHVRARRGQATDSHSLAERVRREKISKRMKLLQDLVPGCNKITGKAMMLDEIINYVQSLQRQVEFLSMKLATMNPQLDFDLETLLQESMHQEHEPLPQQLYPLEGTSAAFSYAQRPQGSPLQSAITNGLGVGQQPLCPFDGLADATSQLGNFWESDLQYVVRMGFGQSQGAEFFSQSLHAE</sequence>
<keyword evidence="5" id="KW-0539">Nucleus</keyword>
<reference evidence="8" key="1">
    <citation type="submission" date="2022-05" db="EMBL/GenBank/DDBJ databases">
        <title>The Musa troglodytarum L. genome provides insights into the mechanism of non-climacteric behaviour and enrichment of carotenoids.</title>
        <authorList>
            <person name="Wang J."/>
        </authorList>
    </citation>
    <scope>NUCLEOTIDE SEQUENCE</scope>
    <source>
        <tissue evidence="8">Leaf</tissue>
    </source>
</reference>
<evidence type="ECO:0000259" key="7">
    <source>
        <dbReference type="PROSITE" id="PS50888"/>
    </source>
</evidence>
<dbReference type="OrthoDB" id="775589at2759"/>
<keyword evidence="9" id="KW-1185">Reference proteome</keyword>
<feature type="compositionally biased region" description="Basic and acidic residues" evidence="6">
    <location>
        <begin position="328"/>
        <end position="339"/>
    </location>
</feature>
<dbReference type="SMART" id="SM00353">
    <property type="entry name" value="HLH"/>
    <property type="match status" value="1"/>
</dbReference>
<dbReference type="FunFam" id="4.10.280.10:FF:000002">
    <property type="entry name" value="Basic helix-loop-helix transcription factor"/>
    <property type="match status" value="1"/>
</dbReference>
<comment type="similarity">
    <text evidence="2">Belongs to the bHLH protein family.</text>
</comment>
<gene>
    <name evidence="8" type="ORF">MUK42_01919</name>
</gene>
<dbReference type="PANTHER" id="PTHR12565:SF184">
    <property type="entry name" value="BHLH TRANSCRIPTION FACTOR"/>
    <property type="match status" value="1"/>
</dbReference>
<evidence type="ECO:0000256" key="3">
    <source>
        <dbReference type="ARBA" id="ARBA00023015"/>
    </source>
</evidence>
<evidence type="ECO:0000256" key="4">
    <source>
        <dbReference type="ARBA" id="ARBA00023163"/>
    </source>
</evidence>
<proteinExistence type="inferred from homology"/>
<evidence type="ECO:0000256" key="1">
    <source>
        <dbReference type="ARBA" id="ARBA00004123"/>
    </source>
</evidence>
<dbReference type="EMBL" id="CP097505">
    <property type="protein sequence ID" value="URD93803.1"/>
    <property type="molecule type" value="Genomic_DNA"/>
</dbReference>
<dbReference type="SUPFAM" id="SSF47459">
    <property type="entry name" value="HLH, helix-loop-helix DNA-binding domain"/>
    <property type="match status" value="1"/>
</dbReference>
<organism evidence="8 9">
    <name type="scientific">Musa troglodytarum</name>
    <name type="common">fe'i banana</name>
    <dbReference type="NCBI Taxonomy" id="320322"/>
    <lineage>
        <taxon>Eukaryota</taxon>
        <taxon>Viridiplantae</taxon>
        <taxon>Streptophyta</taxon>
        <taxon>Embryophyta</taxon>
        <taxon>Tracheophyta</taxon>
        <taxon>Spermatophyta</taxon>
        <taxon>Magnoliopsida</taxon>
        <taxon>Liliopsida</taxon>
        <taxon>Zingiberales</taxon>
        <taxon>Musaceae</taxon>
        <taxon>Musa</taxon>
    </lineage>
</organism>
<keyword evidence="3" id="KW-0805">Transcription regulation</keyword>
<comment type="subcellular location">
    <subcellularLocation>
        <location evidence="1">Nucleus</location>
    </subcellularLocation>
</comment>
<protein>
    <recommendedName>
        <fullName evidence="7">BHLH domain-containing protein</fullName>
    </recommendedName>
</protein>
<dbReference type="Proteomes" id="UP001055439">
    <property type="component" value="Chromosome 3"/>
</dbReference>
<dbReference type="Gene3D" id="4.10.280.10">
    <property type="entry name" value="Helix-loop-helix DNA-binding domain"/>
    <property type="match status" value="1"/>
</dbReference>
<dbReference type="PANTHER" id="PTHR12565">
    <property type="entry name" value="STEROL REGULATORY ELEMENT-BINDING PROTEIN"/>
    <property type="match status" value="1"/>
</dbReference>
<dbReference type="GO" id="GO:0005634">
    <property type="term" value="C:nucleus"/>
    <property type="evidence" value="ECO:0007669"/>
    <property type="project" value="UniProtKB-SubCell"/>
</dbReference>
<dbReference type="GO" id="GO:0046983">
    <property type="term" value="F:protein dimerization activity"/>
    <property type="evidence" value="ECO:0007669"/>
    <property type="project" value="InterPro"/>
</dbReference>
<evidence type="ECO:0000256" key="6">
    <source>
        <dbReference type="SAM" id="MobiDB-lite"/>
    </source>
</evidence>
<evidence type="ECO:0000313" key="9">
    <source>
        <dbReference type="Proteomes" id="UP001055439"/>
    </source>
</evidence>
<dbReference type="InterPro" id="IPR036638">
    <property type="entry name" value="HLH_DNA-bd_sf"/>
</dbReference>
<dbReference type="PROSITE" id="PS50888">
    <property type="entry name" value="BHLH"/>
    <property type="match status" value="1"/>
</dbReference>
<dbReference type="GO" id="GO:0003700">
    <property type="term" value="F:DNA-binding transcription factor activity"/>
    <property type="evidence" value="ECO:0007669"/>
    <property type="project" value="TreeGrafter"/>
</dbReference>
<evidence type="ECO:0000256" key="5">
    <source>
        <dbReference type="ARBA" id="ARBA00023242"/>
    </source>
</evidence>
<dbReference type="AlphaFoldDB" id="A0A9E7FE56"/>
<feature type="domain" description="BHLH" evidence="7">
    <location>
        <begin position="373"/>
        <end position="423"/>
    </location>
</feature>
<name>A0A9E7FE56_9LILI</name>